<evidence type="ECO:0000259" key="2">
    <source>
        <dbReference type="PROSITE" id="PS51782"/>
    </source>
</evidence>
<dbReference type="EMBL" id="CAJOBC010009250">
    <property type="protein sequence ID" value="CAF3982998.1"/>
    <property type="molecule type" value="Genomic_DNA"/>
</dbReference>
<keyword evidence="1" id="KW-0812">Transmembrane</keyword>
<evidence type="ECO:0000313" key="3">
    <source>
        <dbReference type="EMBL" id="CAF1219455.1"/>
    </source>
</evidence>
<dbReference type="OrthoDB" id="538216at2759"/>
<keyword evidence="1" id="KW-0472">Membrane</keyword>
<comment type="caution">
    <text evidence="3">The sequence shown here is derived from an EMBL/GenBank/DDBJ whole genome shotgun (WGS) entry which is preliminary data.</text>
</comment>
<dbReference type="InterPro" id="IPR045030">
    <property type="entry name" value="LYSM1-4"/>
</dbReference>
<dbReference type="Pfam" id="PF01476">
    <property type="entry name" value="LysM"/>
    <property type="match status" value="1"/>
</dbReference>
<dbReference type="PANTHER" id="PTHR20932:SF13">
    <property type="entry name" value="LD36653P"/>
    <property type="match status" value="1"/>
</dbReference>
<dbReference type="Proteomes" id="UP000681722">
    <property type="component" value="Unassembled WGS sequence"/>
</dbReference>
<dbReference type="PROSITE" id="PS51782">
    <property type="entry name" value="LYSM"/>
    <property type="match status" value="1"/>
</dbReference>
<reference evidence="3" key="1">
    <citation type="submission" date="2021-02" db="EMBL/GenBank/DDBJ databases">
        <authorList>
            <person name="Nowell W R."/>
        </authorList>
    </citation>
    <scope>NUCLEOTIDE SEQUENCE</scope>
</reference>
<accession>A0A814XRK8</accession>
<dbReference type="Gene3D" id="3.10.350.10">
    <property type="entry name" value="LysM domain"/>
    <property type="match status" value="1"/>
</dbReference>
<sequence>MAMNFLKDNLLSSKQNDRKYKFTSGKQALKSNQLFTFTNSNDEPIELGVIDSDDEQQQVFDRLKLNEYETKNGKDELLELDDDVEGEQNRILRSRILKPDQETRPVAHGGASIVIVEKAIRENETLQAFAIRYRVPVSQIKRLNNLHTDQDFYALTKCRIPVRRFGLLHECDLPSNPTVVDIEQQQAPYVSSLSSCLRTTMPVTHLCHYNQNKDENSQVQVKTFLQAMDNDLKLMREKVANTMKKNVTETTFHSSFTRQYSPFNRRLNIIRSAEKQQDDLNCDGADCGAKWWYAIFVIILFALFIPLIYVYNYLKKWKQT</sequence>
<dbReference type="CDD" id="cd00118">
    <property type="entry name" value="LysM"/>
    <property type="match status" value="1"/>
</dbReference>
<dbReference type="AlphaFoldDB" id="A0A814XRK8"/>
<gene>
    <name evidence="3" type="ORF">GPM918_LOCUS24613</name>
    <name evidence="4" type="ORF">SRO942_LOCUS24616</name>
</gene>
<dbReference type="PANTHER" id="PTHR20932">
    <property type="entry name" value="LYSM AND PUTATIVE PEPTIDOGLYCAN-BINDING DOMAIN-CONTAINING PROTEIN"/>
    <property type="match status" value="1"/>
</dbReference>
<evidence type="ECO:0000313" key="4">
    <source>
        <dbReference type="EMBL" id="CAF3982998.1"/>
    </source>
</evidence>
<dbReference type="EMBL" id="CAJNOQ010009247">
    <property type="protein sequence ID" value="CAF1219455.1"/>
    <property type="molecule type" value="Genomic_DNA"/>
</dbReference>
<feature type="transmembrane region" description="Helical" evidence="1">
    <location>
        <begin position="291"/>
        <end position="314"/>
    </location>
</feature>
<dbReference type="InterPro" id="IPR036779">
    <property type="entry name" value="LysM_dom_sf"/>
</dbReference>
<evidence type="ECO:0000313" key="5">
    <source>
        <dbReference type="Proteomes" id="UP000663829"/>
    </source>
</evidence>
<evidence type="ECO:0000256" key="1">
    <source>
        <dbReference type="SAM" id="Phobius"/>
    </source>
</evidence>
<keyword evidence="5" id="KW-1185">Reference proteome</keyword>
<name>A0A814XRK8_9BILA</name>
<dbReference type="InterPro" id="IPR018392">
    <property type="entry name" value="LysM"/>
</dbReference>
<organism evidence="3 5">
    <name type="scientific">Didymodactylos carnosus</name>
    <dbReference type="NCBI Taxonomy" id="1234261"/>
    <lineage>
        <taxon>Eukaryota</taxon>
        <taxon>Metazoa</taxon>
        <taxon>Spiralia</taxon>
        <taxon>Gnathifera</taxon>
        <taxon>Rotifera</taxon>
        <taxon>Eurotatoria</taxon>
        <taxon>Bdelloidea</taxon>
        <taxon>Philodinida</taxon>
        <taxon>Philodinidae</taxon>
        <taxon>Didymodactylos</taxon>
    </lineage>
</organism>
<proteinExistence type="predicted"/>
<feature type="domain" description="LysM" evidence="2">
    <location>
        <begin position="116"/>
        <end position="160"/>
    </location>
</feature>
<dbReference type="Proteomes" id="UP000663829">
    <property type="component" value="Unassembled WGS sequence"/>
</dbReference>
<protein>
    <recommendedName>
        <fullName evidence="2">LysM domain-containing protein</fullName>
    </recommendedName>
</protein>
<keyword evidence="1" id="KW-1133">Transmembrane helix</keyword>